<organism evidence="3 4">
    <name type="scientific">Magnaporthiopsis poae (strain ATCC 64411 / 73-15)</name>
    <name type="common">Kentucky bluegrass fungus</name>
    <name type="synonym">Magnaporthe poae</name>
    <dbReference type="NCBI Taxonomy" id="644358"/>
    <lineage>
        <taxon>Eukaryota</taxon>
        <taxon>Fungi</taxon>
        <taxon>Dikarya</taxon>
        <taxon>Ascomycota</taxon>
        <taxon>Pezizomycotina</taxon>
        <taxon>Sordariomycetes</taxon>
        <taxon>Sordariomycetidae</taxon>
        <taxon>Magnaporthales</taxon>
        <taxon>Magnaporthaceae</taxon>
        <taxon>Magnaporthiopsis</taxon>
    </lineage>
</organism>
<sequence length="181" mass="21293">MGERLARLKRVPFHTEESMSGQPRYSWDDLRKPLLRKSPFEFRDYEAPEGLFYWAAQREFQNAAILQMMEASVSDRRDKGPSVRIFDNPKNSTEAIENIFAFSGEALQQPRAPGDYFNDYHLPPHRQVMATLVIEKRRRERPFPGREYFAIVYEYVGEDELDDEEGSEDRRAVNRKRIAVS</sequence>
<dbReference type="AlphaFoldDB" id="A0A0C4DME3"/>
<reference evidence="4" key="2">
    <citation type="submission" date="2010-05" db="EMBL/GenBank/DDBJ databases">
        <title>The genome sequence of Magnaporthe poae strain ATCC 64411.</title>
        <authorList>
            <person name="Ma L.-J."/>
            <person name="Dead R."/>
            <person name="Young S."/>
            <person name="Zeng Q."/>
            <person name="Koehrsen M."/>
            <person name="Alvarado L."/>
            <person name="Berlin A."/>
            <person name="Chapman S.B."/>
            <person name="Chen Z."/>
            <person name="Freedman E."/>
            <person name="Gellesch M."/>
            <person name="Goldberg J."/>
            <person name="Griggs A."/>
            <person name="Gujja S."/>
            <person name="Heilman E.R."/>
            <person name="Heiman D."/>
            <person name="Hepburn T."/>
            <person name="Howarth C."/>
            <person name="Jen D."/>
            <person name="Larson L."/>
            <person name="Mehta T."/>
            <person name="Neiman D."/>
            <person name="Pearson M."/>
            <person name="Roberts A."/>
            <person name="Saif S."/>
            <person name="Shea T."/>
            <person name="Shenoy N."/>
            <person name="Sisk P."/>
            <person name="Stolte C."/>
            <person name="Sykes S."/>
            <person name="Walk T."/>
            <person name="White J."/>
            <person name="Yandava C."/>
            <person name="Haas B."/>
            <person name="Nusbaum C."/>
            <person name="Birren B."/>
        </authorList>
    </citation>
    <scope>NUCLEOTIDE SEQUENCE [LARGE SCALE GENOMIC DNA]</scope>
    <source>
        <strain evidence="4">ATCC 64411 / 73-15</strain>
    </source>
</reference>
<reference evidence="2" key="3">
    <citation type="submission" date="2011-03" db="EMBL/GenBank/DDBJ databases">
        <title>Annotation of Magnaporthe poae ATCC 64411.</title>
        <authorList>
            <person name="Ma L.-J."/>
            <person name="Dead R."/>
            <person name="Young S.K."/>
            <person name="Zeng Q."/>
            <person name="Gargeya S."/>
            <person name="Fitzgerald M."/>
            <person name="Haas B."/>
            <person name="Abouelleil A."/>
            <person name="Alvarado L."/>
            <person name="Arachchi H.M."/>
            <person name="Berlin A."/>
            <person name="Brown A."/>
            <person name="Chapman S.B."/>
            <person name="Chen Z."/>
            <person name="Dunbar C."/>
            <person name="Freedman E."/>
            <person name="Gearin G."/>
            <person name="Gellesch M."/>
            <person name="Goldberg J."/>
            <person name="Griggs A."/>
            <person name="Gujja S."/>
            <person name="Heiman D."/>
            <person name="Howarth C."/>
            <person name="Larson L."/>
            <person name="Lui A."/>
            <person name="MacDonald P.J.P."/>
            <person name="Mehta T."/>
            <person name="Montmayeur A."/>
            <person name="Murphy C."/>
            <person name="Neiman D."/>
            <person name="Pearson M."/>
            <person name="Priest M."/>
            <person name="Roberts A."/>
            <person name="Saif S."/>
            <person name="Shea T."/>
            <person name="Shenoy N."/>
            <person name="Sisk P."/>
            <person name="Stolte C."/>
            <person name="Sykes S."/>
            <person name="Yandava C."/>
            <person name="Wortman J."/>
            <person name="Nusbaum C."/>
            <person name="Birren B."/>
        </authorList>
    </citation>
    <scope>NUCLEOTIDE SEQUENCE</scope>
    <source>
        <strain evidence="2">ATCC 64411</strain>
    </source>
</reference>
<feature type="region of interest" description="Disordered" evidence="1">
    <location>
        <begin position="160"/>
        <end position="181"/>
    </location>
</feature>
<evidence type="ECO:0000256" key="1">
    <source>
        <dbReference type="SAM" id="MobiDB-lite"/>
    </source>
</evidence>
<evidence type="ECO:0000313" key="3">
    <source>
        <dbReference type="EnsemblFungi" id="MAPG_00949T0"/>
    </source>
</evidence>
<dbReference type="Proteomes" id="UP000011715">
    <property type="component" value="Unassembled WGS sequence"/>
</dbReference>
<reference evidence="3" key="5">
    <citation type="submission" date="2015-06" db="UniProtKB">
        <authorList>
            <consortium name="EnsemblFungi"/>
        </authorList>
    </citation>
    <scope>IDENTIFICATION</scope>
    <source>
        <strain evidence="3">ATCC 64411</strain>
    </source>
</reference>
<dbReference type="EMBL" id="GL876966">
    <property type="protein sequence ID" value="KLU81868.1"/>
    <property type="molecule type" value="Genomic_DNA"/>
</dbReference>
<dbReference type="VEuPathDB" id="FungiDB:MAPG_00949"/>
<proteinExistence type="predicted"/>
<protein>
    <submittedName>
        <fullName evidence="2 3">Uncharacterized protein</fullName>
    </submittedName>
</protein>
<name>A0A0C4DME3_MAGP6</name>
<reference evidence="2" key="1">
    <citation type="submission" date="2010-05" db="EMBL/GenBank/DDBJ databases">
        <title>The Genome Sequence of Magnaporthe poae strain ATCC 64411.</title>
        <authorList>
            <consortium name="The Broad Institute Genome Sequencing Platform"/>
            <consortium name="Broad Institute Genome Sequencing Center for Infectious Disease"/>
            <person name="Ma L.-J."/>
            <person name="Dead R."/>
            <person name="Young S."/>
            <person name="Zeng Q."/>
            <person name="Koehrsen M."/>
            <person name="Alvarado L."/>
            <person name="Berlin A."/>
            <person name="Chapman S.B."/>
            <person name="Chen Z."/>
            <person name="Freedman E."/>
            <person name="Gellesch M."/>
            <person name="Goldberg J."/>
            <person name="Griggs A."/>
            <person name="Gujja S."/>
            <person name="Heilman E.R."/>
            <person name="Heiman D."/>
            <person name="Hepburn T."/>
            <person name="Howarth C."/>
            <person name="Jen D."/>
            <person name="Larson L."/>
            <person name="Mehta T."/>
            <person name="Neiman D."/>
            <person name="Pearson M."/>
            <person name="Roberts A."/>
            <person name="Saif S."/>
            <person name="Shea T."/>
            <person name="Shenoy N."/>
            <person name="Sisk P."/>
            <person name="Stolte C."/>
            <person name="Sykes S."/>
            <person name="Walk T."/>
            <person name="White J."/>
            <person name="Yandava C."/>
            <person name="Haas B."/>
            <person name="Nusbaum C."/>
            <person name="Birren B."/>
        </authorList>
    </citation>
    <scope>NUCLEOTIDE SEQUENCE</scope>
    <source>
        <strain evidence="2">ATCC 64411</strain>
    </source>
</reference>
<evidence type="ECO:0000313" key="2">
    <source>
        <dbReference type="EMBL" id="KLU81868.1"/>
    </source>
</evidence>
<accession>A0A0C4DME3</accession>
<dbReference type="OrthoDB" id="4633509at2759"/>
<keyword evidence="4" id="KW-1185">Reference proteome</keyword>
<evidence type="ECO:0000313" key="4">
    <source>
        <dbReference type="Proteomes" id="UP000011715"/>
    </source>
</evidence>
<gene>
    <name evidence="2" type="ORF">MAPG_00949</name>
</gene>
<dbReference type="EnsemblFungi" id="MAPG_00949T0">
    <property type="protein sequence ID" value="MAPG_00949T0"/>
    <property type="gene ID" value="MAPG_00949"/>
</dbReference>
<dbReference type="EMBL" id="ADBL01000228">
    <property type="status" value="NOT_ANNOTATED_CDS"/>
    <property type="molecule type" value="Genomic_DNA"/>
</dbReference>
<reference evidence="3" key="4">
    <citation type="journal article" date="2015" name="G3 (Bethesda)">
        <title>Genome sequences of three phytopathogenic species of the Magnaporthaceae family of fungi.</title>
        <authorList>
            <person name="Okagaki L.H."/>
            <person name="Nunes C.C."/>
            <person name="Sailsbery J."/>
            <person name="Clay B."/>
            <person name="Brown D."/>
            <person name="John T."/>
            <person name="Oh Y."/>
            <person name="Young N."/>
            <person name="Fitzgerald M."/>
            <person name="Haas B.J."/>
            <person name="Zeng Q."/>
            <person name="Young S."/>
            <person name="Adiconis X."/>
            <person name="Fan L."/>
            <person name="Levin J.Z."/>
            <person name="Mitchell T.K."/>
            <person name="Okubara P.A."/>
            <person name="Farman M.L."/>
            <person name="Kohn L.M."/>
            <person name="Birren B."/>
            <person name="Ma L.-J."/>
            <person name="Dean R.A."/>
        </authorList>
    </citation>
    <scope>NUCLEOTIDE SEQUENCE</scope>
    <source>
        <strain evidence="3">ATCC 64411 / 73-15</strain>
    </source>
</reference>